<dbReference type="GO" id="GO:0003700">
    <property type="term" value="F:DNA-binding transcription factor activity"/>
    <property type="evidence" value="ECO:0007669"/>
    <property type="project" value="InterPro"/>
</dbReference>
<accession>A0A9Y2B382</accession>
<dbReference type="SUPFAM" id="SSF46785">
    <property type="entry name" value="Winged helix' DNA-binding domain"/>
    <property type="match status" value="1"/>
</dbReference>
<dbReference type="Pfam" id="PF13412">
    <property type="entry name" value="HTH_24"/>
    <property type="match status" value="1"/>
</dbReference>
<dbReference type="InterPro" id="IPR011991">
    <property type="entry name" value="ArsR-like_HTH"/>
</dbReference>
<dbReference type="KEGG" id="arue:QQX03_02130"/>
<proteinExistence type="predicted"/>
<dbReference type="RefSeq" id="WP_285976239.1">
    <property type="nucleotide sequence ID" value="NZ_CP127221.1"/>
</dbReference>
<dbReference type="NCBIfam" id="TIGR04176">
    <property type="entry name" value="MarR_EPS"/>
    <property type="match status" value="1"/>
</dbReference>
<dbReference type="InterPro" id="IPR036390">
    <property type="entry name" value="WH_DNA-bd_sf"/>
</dbReference>
<evidence type="ECO:0000313" key="3">
    <source>
        <dbReference type="EMBL" id="WIW95927.1"/>
    </source>
</evidence>
<organism evidence="3 4">
    <name type="scientific">Altererythrobacter rubellus</name>
    <dbReference type="NCBI Taxonomy" id="2173831"/>
    <lineage>
        <taxon>Bacteria</taxon>
        <taxon>Pseudomonadati</taxon>
        <taxon>Pseudomonadota</taxon>
        <taxon>Alphaproteobacteria</taxon>
        <taxon>Sphingomonadales</taxon>
        <taxon>Erythrobacteraceae</taxon>
        <taxon>Altererythrobacter</taxon>
    </lineage>
</organism>
<dbReference type="InterPro" id="IPR026433">
    <property type="entry name" value="MarR_EPS"/>
</dbReference>
<dbReference type="AlphaFoldDB" id="A0A9Y2B382"/>
<evidence type="ECO:0000259" key="2">
    <source>
        <dbReference type="SMART" id="SM00347"/>
    </source>
</evidence>
<dbReference type="SMART" id="SM00347">
    <property type="entry name" value="HTH_MARR"/>
    <property type="match status" value="1"/>
</dbReference>
<sequence>MTNSRQLMQEDAKTRVLRLIAENPEVTQRELSQAVGISTGSVHYLLNALLEMGLIKFGNFSASKDKRRYAYILTPQGMAQKAELTRRFLARKLEEYEDLSREIAALEGELADSSAGRKAKGLSK</sequence>
<evidence type="ECO:0000256" key="1">
    <source>
        <dbReference type="SAM" id="Coils"/>
    </source>
</evidence>
<reference evidence="3 4" key="1">
    <citation type="submission" date="2023-06" db="EMBL/GenBank/DDBJ databases">
        <title>Altererythrobacter rubellus NBRC 112769 genome.</title>
        <authorList>
            <person name="Zhang K."/>
        </authorList>
    </citation>
    <scope>NUCLEOTIDE SEQUENCE [LARGE SCALE GENOMIC DNA]</scope>
    <source>
        <strain evidence="3 4">NBRC 112769</strain>
    </source>
</reference>
<dbReference type="EMBL" id="CP127221">
    <property type="protein sequence ID" value="WIW95927.1"/>
    <property type="molecule type" value="Genomic_DNA"/>
</dbReference>
<keyword evidence="4" id="KW-1185">Reference proteome</keyword>
<evidence type="ECO:0000313" key="4">
    <source>
        <dbReference type="Proteomes" id="UP001231445"/>
    </source>
</evidence>
<gene>
    <name evidence="3" type="ORF">QQX03_02130</name>
</gene>
<dbReference type="Gene3D" id="1.10.10.10">
    <property type="entry name" value="Winged helix-like DNA-binding domain superfamily/Winged helix DNA-binding domain"/>
    <property type="match status" value="1"/>
</dbReference>
<dbReference type="CDD" id="cd00090">
    <property type="entry name" value="HTH_ARSR"/>
    <property type="match status" value="1"/>
</dbReference>
<dbReference type="InterPro" id="IPR000835">
    <property type="entry name" value="HTH_MarR-typ"/>
</dbReference>
<dbReference type="InterPro" id="IPR036388">
    <property type="entry name" value="WH-like_DNA-bd_sf"/>
</dbReference>
<name>A0A9Y2B382_9SPHN</name>
<feature type="domain" description="HTH marR-type" evidence="2">
    <location>
        <begin position="5"/>
        <end position="108"/>
    </location>
</feature>
<dbReference type="Proteomes" id="UP001231445">
    <property type="component" value="Chromosome"/>
</dbReference>
<keyword evidence="1" id="KW-0175">Coiled coil</keyword>
<feature type="coiled-coil region" evidence="1">
    <location>
        <begin position="79"/>
        <end position="116"/>
    </location>
</feature>
<protein>
    <submittedName>
        <fullName evidence="3">MarR family EPS-associated transcriptional regulator</fullName>
    </submittedName>
</protein>